<evidence type="ECO:0000256" key="2">
    <source>
        <dbReference type="ARBA" id="ARBA00022448"/>
    </source>
</evidence>
<sequence>MGHFKSPRALDDQPASWRTLPQKQQLLILTLCRLFDYMQVVSFQTVCYYQLKSFDSTTSEQTLSWQAGVASGVFSGAQILTSMIWGRIADASWCGRKNVLLIGLMGTGFSCLGLAFSRSFNSVVGFRFMAGAFHVTIGTVRTIMSENTQEKKSVDLRVTKIQCDHCAYGSYRHQARAFLLLPAAVMVASILGSVCASRLADPFAIHPGIMDAASTYGSASWVAWMKTFPYAPPALMGAISMVFIGLVASLTIEETLESRQYRPNLAAAWRRDERSQAANIFPVYDALTSGLSTQDVEASLDEKRKSLDNEEPRSTRIIWKFTILVILFAQAIFDFHMGGFDSLLPLFLSTPRSSAAQRFPFVFSGGLGMEPRKVATALTMVGCIGLALQFVFYPTINSRLGNVKTFRIFSIAFPVAYCLAPYLAIVPASQPFAVWTLITLVLTIHTAGRIFVLPVTIALLNNCAADTSVLGTIHGLGQTTTAIFRTAGPVSAGSLFGASLELGSIRIVWWVMAIIAMFGWVASLFVWESKSSTRAVAIEAVKMS</sequence>
<evidence type="ECO:0000256" key="5">
    <source>
        <dbReference type="ARBA" id="ARBA00023136"/>
    </source>
</evidence>
<dbReference type="PANTHER" id="PTHR23504">
    <property type="entry name" value="MAJOR FACILITATOR SUPERFAMILY DOMAIN-CONTAINING PROTEIN 10"/>
    <property type="match status" value="1"/>
</dbReference>
<evidence type="ECO:0000256" key="1">
    <source>
        <dbReference type="ARBA" id="ARBA00004141"/>
    </source>
</evidence>
<evidence type="ECO:0000313" key="7">
    <source>
        <dbReference type="EMBL" id="CZT07630.1"/>
    </source>
</evidence>
<dbReference type="Pfam" id="PF07690">
    <property type="entry name" value="MFS_1"/>
    <property type="match status" value="1"/>
</dbReference>
<gene>
    <name evidence="7" type="ORF">RAG0_13017</name>
</gene>
<feature type="transmembrane region" description="Helical" evidence="6">
    <location>
        <begin position="317"/>
        <end position="337"/>
    </location>
</feature>
<proteinExistence type="predicted"/>
<feature type="transmembrane region" description="Helical" evidence="6">
    <location>
        <begin position="178"/>
        <end position="200"/>
    </location>
</feature>
<dbReference type="Proteomes" id="UP000178912">
    <property type="component" value="Unassembled WGS sequence"/>
</dbReference>
<feature type="transmembrane region" description="Helical" evidence="6">
    <location>
        <begin position="63"/>
        <end position="86"/>
    </location>
</feature>
<dbReference type="PANTHER" id="PTHR23504:SF16">
    <property type="entry name" value="TRANSPORTER, PUTATIVE (AFU_ORTHOLOGUE AFUA_1G13970)-RELATED"/>
    <property type="match status" value="1"/>
</dbReference>
<keyword evidence="4 6" id="KW-1133">Transmembrane helix</keyword>
<feature type="transmembrane region" description="Helical" evidence="6">
    <location>
        <begin position="98"/>
        <end position="117"/>
    </location>
</feature>
<keyword evidence="2" id="KW-0813">Transport</keyword>
<dbReference type="GO" id="GO:0016020">
    <property type="term" value="C:membrane"/>
    <property type="evidence" value="ECO:0007669"/>
    <property type="project" value="UniProtKB-SubCell"/>
</dbReference>
<feature type="transmembrane region" description="Helical" evidence="6">
    <location>
        <begin position="432"/>
        <end position="452"/>
    </location>
</feature>
<evidence type="ECO:0000256" key="6">
    <source>
        <dbReference type="SAM" id="Phobius"/>
    </source>
</evidence>
<keyword evidence="5 6" id="KW-0472">Membrane</keyword>
<accession>A0A1E1LAQ3</accession>
<evidence type="ECO:0000256" key="4">
    <source>
        <dbReference type="ARBA" id="ARBA00022989"/>
    </source>
</evidence>
<protein>
    <submittedName>
        <fullName evidence="7">Related to permease of the major facilitator superfamily</fullName>
    </submittedName>
</protein>
<comment type="subcellular location">
    <subcellularLocation>
        <location evidence="1">Membrane</location>
        <topology evidence="1">Multi-pass membrane protein</topology>
    </subcellularLocation>
</comment>
<keyword evidence="8" id="KW-1185">Reference proteome</keyword>
<dbReference type="AlphaFoldDB" id="A0A1E1LAQ3"/>
<organism evidence="7 8">
    <name type="scientific">Rhynchosporium agropyri</name>
    <dbReference type="NCBI Taxonomy" id="914238"/>
    <lineage>
        <taxon>Eukaryota</taxon>
        <taxon>Fungi</taxon>
        <taxon>Dikarya</taxon>
        <taxon>Ascomycota</taxon>
        <taxon>Pezizomycotina</taxon>
        <taxon>Leotiomycetes</taxon>
        <taxon>Helotiales</taxon>
        <taxon>Ploettnerulaceae</taxon>
        <taxon>Rhynchosporium</taxon>
    </lineage>
</organism>
<dbReference type="SUPFAM" id="SSF103473">
    <property type="entry name" value="MFS general substrate transporter"/>
    <property type="match status" value="1"/>
</dbReference>
<dbReference type="InterPro" id="IPR011701">
    <property type="entry name" value="MFS"/>
</dbReference>
<feature type="transmembrane region" description="Helical" evidence="6">
    <location>
        <begin position="374"/>
        <end position="393"/>
    </location>
</feature>
<reference evidence="8" key="1">
    <citation type="submission" date="2016-03" db="EMBL/GenBank/DDBJ databases">
        <authorList>
            <person name="Guldener U."/>
        </authorList>
    </citation>
    <scope>NUCLEOTIDE SEQUENCE [LARGE SCALE GENOMIC DNA]</scope>
    <source>
        <strain evidence="8">04CH-RAC-A.6.1</strain>
    </source>
</reference>
<feature type="transmembrane region" description="Helical" evidence="6">
    <location>
        <begin position="507"/>
        <end position="527"/>
    </location>
</feature>
<evidence type="ECO:0000313" key="8">
    <source>
        <dbReference type="Proteomes" id="UP000178912"/>
    </source>
</evidence>
<dbReference type="OrthoDB" id="10262656at2759"/>
<feature type="transmembrane region" description="Helical" evidence="6">
    <location>
        <begin position="230"/>
        <end position="252"/>
    </location>
</feature>
<dbReference type="Gene3D" id="1.20.1250.20">
    <property type="entry name" value="MFS general substrate transporter like domains"/>
    <property type="match status" value="1"/>
</dbReference>
<dbReference type="InterPro" id="IPR036259">
    <property type="entry name" value="MFS_trans_sf"/>
</dbReference>
<dbReference type="GO" id="GO:0022857">
    <property type="term" value="F:transmembrane transporter activity"/>
    <property type="evidence" value="ECO:0007669"/>
    <property type="project" value="InterPro"/>
</dbReference>
<evidence type="ECO:0000256" key="3">
    <source>
        <dbReference type="ARBA" id="ARBA00022692"/>
    </source>
</evidence>
<name>A0A1E1LAQ3_9HELO</name>
<feature type="transmembrane region" description="Helical" evidence="6">
    <location>
        <begin position="405"/>
        <end position="426"/>
    </location>
</feature>
<keyword evidence="3 6" id="KW-0812">Transmembrane</keyword>
<dbReference type="EMBL" id="FJUX01000098">
    <property type="protein sequence ID" value="CZT07630.1"/>
    <property type="molecule type" value="Genomic_DNA"/>
</dbReference>